<dbReference type="Proteomes" id="UP001229421">
    <property type="component" value="Unassembled WGS sequence"/>
</dbReference>
<gene>
    <name evidence="1" type="ORF">QVD17_25802</name>
</gene>
<organism evidence="1 2">
    <name type="scientific">Tagetes erecta</name>
    <name type="common">African marigold</name>
    <dbReference type="NCBI Taxonomy" id="13708"/>
    <lineage>
        <taxon>Eukaryota</taxon>
        <taxon>Viridiplantae</taxon>
        <taxon>Streptophyta</taxon>
        <taxon>Embryophyta</taxon>
        <taxon>Tracheophyta</taxon>
        <taxon>Spermatophyta</taxon>
        <taxon>Magnoliopsida</taxon>
        <taxon>eudicotyledons</taxon>
        <taxon>Gunneridae</taxon>
        <taxon>Pentapetalae</taxon>
        <taxon>asterids</taxon>
        <taxon>campanulids</taxon>
        <taxon>Asterales</taxon>
        <taxon>Asteraceae</taxon>
        <taxon>Asteroideae</taxon>
        <taxon>Heliantheae alliance</taxon>
        <taxon>Tageteae</taxon>
        <taxon>Tagetes</taxon>
    </lineage>
</organism>
<proteinExistence type="predicted"/>
<name>A0AAD8NPS1_TARER</name>
<evidence type="ECO:0000313" key="2">
    <source>
        <dbReference type="Proteomes" id="UP001229421"/>
    </source>
</evidence>
<dbReference type="AlphaFoldDB" id="A0AAD8NPS1"/>
<comment type="caution">
    <text evidence="1">The sequence shown here is derived from an EMBL/GenBank/DDBJ whole genome shotgun (WGS) entry which is preliminary data.</text>
</comment>
<protein>
    <submittedName>
        <fullName evidence="1">Uncharacterized protein</fullName>
    </submittedName>
</protein>
<accession>A0AAD8NPS1</accession>
<dbReference type="EMBL" id="JAUHHV010000007">
    <property type="protein sequence ID" value="KAK1416687.1"/>
    <property type="molecule type" value="Genomic_DNA"/>
</dbReference>
<keyword evidence="2" id="KW-1185">Reference proteome</keyword>
<evidence type="ECO:0000313" key="1">
    <source>
        <dbReference type="EMBL" id="KAK1416687.1"/>
    </source>
</evidence>
<reference evidence="1" key="1">
    <citation type="journal article" date="2023" name="bioRxiv">
        <title>Improved chromosome-level genome assembly for marigold (Tagetes erecta).</title>
        <authorList>
            <person name="Jiang F."/>
            <person name="Yuan L."/>
            <person name="Wang S."/>
            <person name="Wang H."/>
            <person name="Xu D."/>
            <person name="Wang A."/>
            <person name="Fan W."/>
        </authorList>
    </citation>
    <scope>NUCLEOTIDE SEQUENCE</scope>
    <source>
        <strain evidence="1">WSJ</strain>
        <tissue evidence="1">Leaf</tissue>
    </source>
</reference>
<sequence length="102" mass="11606">MAVGSSVHWSVRFFLFIGPRINTLLTLLSYRPIRGQNSSFDYDLMSTQTTSYPKSKSQSKQSVCMYVVIYFYETYFSKIHTPKFPSLGGLLSSSSLNLSKKL</sequence>